<dbReference type="AlphaFoldDB" id="F5YQN1"/>
<gene>
    <name evidence="1" type="ordered locus">TREPR_2703</name>
</gene>
<dbReference type="HOGENOM" id="CLU_2792811_0_0_12"/>
<keyword evidence="2" id="KW-1185">Reference proteome</keyword>
<protein>
    <submittedName>
        <fullName evidence="1">Uncharacterized protein</fullName>
    </submittedName>
</protein>
<reference evidence="1 2" key="2">
    <citation type="journal article" date="2011" name="ISME J.">
        <title>RNA-seq reveals cooperative metabolic interactions between two termite-gut spirochete species in co-culture.</title>
        <authorList>
            <person name="Rosenthal A.Z."/>
            <person name="Matson E.G."/>
            <person name="Eldar A."/>
            <person name="Leadbetter J.R."/>
        </authorList>
    </citation>
    <scope>NUCLEOTIDE SEQUENCE [LARGE SCALE GENOMIC DNA]</scope>
    <source>
        <strain evidence="2">ATCC BAA-887 / DSM 12427 / ZAS-2</strain>
    </source>
</reference>
<dbReference type="KEGG" id="tpi:TREPR_2703"/>
<organism evidence="1 2">
    <name type="scientific">Treponema primitia (strain ATCC BAA-887 / DSM 12427 / ZAS-2)</name>
    <dbReference type="NCBI Taxonomy" id="545694"/>
    <lineage>
        <taxon>Bacteria</taxon>
        <taxon>Pseudomonadati</taxon>
        <taxon>Spirochaetota</taxon>
        <taxon>Spirochaetia</taxon>
        <taxon>Spirochaetales</taxon>
        <taxon>Treponemataceae</taxon>
        <taxon>Treponema</taxon>
    </lineage>
</organism>
<reference evidence="2" key="1">
    <citation type="submission" date="2009-12" db="EMBL/GenBank/DDBJ databases">
        <title>Complete sequence of Treponema primitia strain ZAS-2.</title>
        <authorList>
            <person name="Tetu S.G."/>
            <person name="Matson E."/>
            <person name="Ren Q."/>
            <person name="Seshadri R."/>
            <person name="Elbourne L."/>
            <person name="Hassan K.A."/>
            <person name="Durkin A."/>
            <person name="Radune D."/>
            <person name="Mohamoud Y."/>
            <person name="Shay R."/>
            <person name="Jin S."/>
            <person name="Zhang X."/>
            <person name="Lucey K."/>
            <person name="Ballor N.R."/>
            <person name="Ottesen E."/>
            <person name="Rosenthal R."/>
            <person name="Allen A."/>
            <person name="Leadbetter J.R."/>
            <person name="Paulsen I.T."/>
        </authorList>
    </citation>
    <scope>NUCLEOTIDE SEQUENCE [LARGE SCALE GENOMIC DNA]</scope>
    <source>
        <strain evidence="2">ATCC BAA-887 / DSM 12427 / ZAS-2</strain>
    </source>
</reference>
<name>F5YQN1_TREPZ</name>
<accession>F5YQN1</accession>
<dbReference type="Proteomes" id="UP000009223">
    <property type="component" value="Chromosome"/>
</dbReference>
<evidence type="ECO:0000313" key="1">
    <source>
        <dbReference type="EMBL" id="AEF84680.1"/>
    </source>
</evidence>
<proteinExistence type="predicted"/>
<dbReference type="EMBL" id="CP001843">
    <property type="protein sequence ID" value="AEF84680.1"/>
    <property type="molecule type" value="Genomic_DNA"/>
</dbReference>
<dbReference type="STRING" id="545694.TREPR_2703"/>
<sequence length="68" mass="8058">MHKVWGIFSLAAIGREPKQYKIWCYPIRPFPVTHPPCHATFNKFLTTFFVIYDKIHLKEESHDQHTGC</sequence>
<evidence type="ECO:0000313" key="2">
    <source>
        <dbReference type="Proteomes" id="UP000009223"/>
    </source>
</evidence>